<dbReference type="Gene3D" id="3.80.10.10">
    <property type="entry name" value="Ribonuclease Inhibitor"/>
    <property type="match status" value="1"/>
</dbReference>
<dbReference type="PANTHER" id="PTHR45752">
    <property type="entry name" value="LEUCINE-RICH REPEAT-CONTAINING"/>
    <property type="match status" value="1"/>
</dbReference>
<organism evidence="5">
    <name type="scientific">Petromyzon marinus</name>
    <name type="common">Sea lamprey</name>
    <dbReference type="NCBI Taxonomy" id="7757"/>
    <lineage>
        <taxon>Eukaryota</taxon>
        <taxon>Metazoa</taxon>
        <taxon>Chordata</taxon>
        <taxon>Craniata</taxon>
        <taxon>Vertebrata</taxon>
        <taxon>Cyclostomata</taxon>
        <taxon>Hyperoartia</taxon>
        <taxon>Petromyzontiformes</taxon>
        <taxon>Petromyzontidae</taxon>
        <taxon>Petromyzon</taxon>
    </lineage>
</organism>
<dbReference type="SMART" id="SM00369">
    <property type="entry name" value="LRR_TYP"/>
    <property type="match status" value="4"/>
</dbReference>
<sequence length="320" mass="36430">AAAAGSRRERLTLRDKLEGRELDLSLCGLAEAPVRELAELPKATVLDLSCNLLTSLQPEFSRLTHLVKLDLSKNQLRELPAEFGELVWLHHLDLFQNKLQSLPTSFAQLKSLKWLDLKDNPLEPALAKVTTDCLDEKQCKLCAVQVVEYMKQMQAEEEKAQQQRLEKERSKQARKEAELLRQEEAKRELRKQQKAMEKEKRRREYEEAQAQLRQRNETPAPKPSTAPHGCACVPVDAVVGERRQRRRASAGRWSCRRVPALLFLVLVLGGLMAGLVLYCQGQGPASPGPCDHVNRVYAGILNALRQNLIFQYFLEICHMH</sequence>
<dbReference type="Ensembl" id="ENSPMAT00000006821.1">
    <property type="protein sequence ID" value="ENSPMAP00000006791.1"/>
    <property type="gene ID" value="ENSPMAG00000006148.1"/>
</dbReference>
<keyword evidence="2" id="KW-0677">Repeat</keyword>
<proteinExistence type="predicted"/>
<feature type="transmembrane region" description="Helical" evidence="4">
    <location>
        <begin position="260"/>
        <end position="278"/>
    </location>
</feature>
<reference evidence="5" key="1">
    <citation type="submission" date="2025-08" db="UniProtKB">
        <authorList>
            <consortium name="Ensembl"/>
        </authorList>
    </citation>
    <scope>IDENTIFICATION</scope>
</reference>
<evidence type="ECO:0000256" key="4">
    <source>
        <dbReference type="SAM" id="Phobius"/>
    </source>
</evidence>
<dbReference type="HOGENOM" id="CLU_062247_1_0_1"/>
<dbReference type="AlphaFoldDB" id="S4RNK5"/>
<feature type="compositionally biased region" description="Basic and acidic residues" evidence="3">
    <location>
        <begin position="161"/>
        <end position="206"/>
    </location>
</feature>
<dbReference type="InterPro" id="IPR032675">
    <property type="entry name" value="LRR_dom_sf"/>
</dbReference>
<dbReference type="PANTHER" id="PTHR45752:SF4">
    <property type="entry name" value="LEUCINE-RICH REPEAT-CONTAINING PROTEIN 59"/>
    <property type="match status" value="1"/>
</dbReference>
<evidence type="ECO:0000256" key="3">
    <source>
        <dbReference type="SAM" id="MobiDB-lite"/>
    </source>
</evidence>
<feature type="region of interest" description="Disordered" evidence="3">
    <location>
        <begin position="161"/>
        <end position="228"/>
    </location>
</feature>
<accession>S4RNK5</accession>
<dbReference type="InterPro" id="IPR001611">
    <property type="entry name" value="Leu-rich_rpt"/>
</dbReference>
<dbReference type="PROSITE" id="PS51450">
    <property type="entry name" value="LRR"/>
    <property type="match status" value="1"/>
</dbReference>
<keyword evidence="4" id="KW-0812">Transmembrane</keyword>
<dbReference type="STRING" id="7757.ENSPMAP00000006791"/>
<keyword evidence="4" id="KW-1133">Transmembrane helix</keyword>
<evidence type="ECO:0000256" key="2">
    <source>
        <dbReference type="ARBA" id="ARBA00022737"/>
    </source>
</evidence>
<keyword evidence="4" id="KW-0472">Membrane</keyword>
<dbReference type="SUPFAM" id="SSF52075">
    <property type="entry name" value="Outer arm dynein light chain 1"/>
    <property type="match status" value="1"/>
</dbReference>
<dbReference type="InterPro" id="IPR050715">
    <property type="entry name" value="LRR-SigEffector_domain"/>
</dbReference>
<reference evidence="5" key="2">
    <citation type="submission" date="2025-09" db="UniProtKB">
        <authorList>
            <consortium name="Ensembl"/>
        </authorList>
    </citation>
    <scope>IDENTIFICATION</scope>
</reference>
<dbReference type="GeneTree" id="ENSGT00390000017385"/>
<evidence type="ECO:0000313" key="5">
    <source>
        <dbReference type="Ensembl" id="ENSPMAP00000006791.1"/>
    </source>
</evidence>
<evidence type="ECO:0000256" key="1">
    <source>
        <dbReference type="ARBA" id="ARBA00022614"/>
    </source>
</evidence>
<dbReference type="OMA" id="CFSMLMT"/>
<protein>
    <submittedName>
        <fullName evidence="5">Leucine rich repeat containing 59</fullName>
    </submittedName>
</protein>
<dbReference type="Pfam" id="PF13855">
    <property type="entry name" value="LRR_8"/>
    <property type="match status" value="1"/>
</dbReference>
<keyword evidence="1" id="KW-0433">Leucine-rich repeat</keyword>
<dbReference type="InterPro" id="IPR003591">
    <property type="entry name" value="Leu-rich_rpt_typical-subtyp"/>
</dbReference>
<name>S4RNK5_PETMA</name>